<dbReference type="InterPro" id="IPR038796">
    <property type="entry name" value="At1g76070-like"/>
</dbReference>
<organism evidence="2 3">
    <name type="scientific">Paspalum notatum var. saurae</name>
    <dbReference type="NCBI Taxonomy" id="547442"/>
    <lineage>
        <taxon>Eukaryota</taxon>
        <taxon>Viridiplantae</taxon>
        <taxon>Streptophyta</taxon>
        <taxon>Embryophyta</taxon>
        <taxon>Tracheophyta</taxon>
        <taxon>Spermatophyta</taxon>
        <taxon>Magnoliopsida</taxon>
        <taxon>Liliopsida</taxon>
        <taxon>Poales</taxon>
        <taxon>Poaceae</taxon>
        <taxon>PACMAD clade</taxon>
        <taxon>Panicoideae</taxon>
        <taxon>Andropogonodae</taxon>
        <taxon>Paspaleae</taxon>
        <taxon>Paspalinae</taxon>
        <taxon>Paspalum</taxon>
    </lineage>
</organism>
<accession>A0AAQ3T392</accession>
<feature type="compositionally biased region" description="Basic residues" evidence="1">
    <location>
        <begin position="1"/>
        <end position="13"/>
    </location>
</feature>
<evidence type="ECO:0000256" key="1">
    <source>
        <dbReference type="SAM" id="MobiDB-lite"/>
    </source>
</evidence>
<dbReference type="PANTHER" id="PTHR34779:SF1">
    <property type="entry name" value="OS09G0542900 PROTEIN"/>
    <property type="match status" value="1"/>
</dbReference>
<evidence type="ECO:0008006" key="4">
    <source>
        <dbReference type="Google" id="ProtNLM"/>
    </source>
</evidence>
<reference evidence="2 3" key="1">
    <citation type="submission" date="2024-02" db="EMBL/GenBank/DDBJ databases">
        <title>High-quality chromosome-scale genome assembly of Pensacola bahiagrass (Paspalum notatum Flugge var. saurae).</title>
        <authorList>
            <person name="Vega J.M."/>
            <person name="Podio M."/>
            <person name="Orjuela J."/>
            <person name="Siena L.A."/>
            <person name="Pessino S.C."/>
            <person name="Combes M.C."/>
            <person name="Mariac C."/>
            <person name="Albertini E."/>
            <person name="Pupilli F."/>
            <person name="Ortiz J.P.A."/>
            <person name="Leblanc O."/>
        </authorList>
    </citation>
    <scope>NUCLEOTIDE SEQUENCE [LARGE SCALE GENOMIC DNA]</scope>
    <source>
        <strain evidence="2">R1</strain>
        <tissue evidence="2">Leaf</tissue>
    </source>
</reference>
<feature type="compositionally biased region" description="Polar residues" evidence="1">
    <location>
        <begin position="32"/>
        <end position="53"/>
    </location>
</feature>
<evidence type="ECO:0000313" key="3">
    <source>
        <dbReference type="Proteomes" id="UP001341281"/>
    </source>
</evidence>
<dbReference type="Proteomes" id="UP001341281">
    <property type="component" value="Chromosome 03"/>
</dbReference>
<feature type="compositionally biased region" description="Basic residues" evidence="1">
    <location>
        <begin position="156"/>
        <end position="167"/>
    </location>
</feature>
<name>A0AAQ3T392_PASNO</name>
<feature type="region of interest" description="Disordered" evidence="1">
    <location>
        <begin position="1"/>
        <end position="20"/>
    </location>
</feature>
<protein>
    <recommendedName>
        <fullName evidence="4">Syringolide-induced protein 14-1-1</fullName>
    </recommendedName>
</protein>
<dbReference type="AlphaFoldDB" id="A0AAQ3T392"/>
<feature type="compositionally biased region" description="Basic and acidic residues" evidence="1">
    <location>
        <begin position="203"/>
        <end position="216"/>
    </location>
</feature>
<proteinExistence type="predicted"/>
<gene>
    <name evidence="2" type="ORF">U9M48_015047</name>
</gene>
<dbReference type="EMBL" id="CP144747">
    <property type="protein sequence ID" value="WVZ65731.1"/>
    <property type="molecule type" value="Genomic_DNA"/>
</dbReference>
<dbReference type="PANTHER" id="PTHR34779">
    <property type="entry name" value="OS09G0542900 PROTEIN"/>
    <property type="match status" value="1"/>
</dbReference>
<sequence length="265" mass="28623">MEKKQRKQQHARSRSFAGGRLATFFRSTVASFSSTFPSHGNGNGGRSSFNHRNAFSGPIVVSIVPPEARGGGGGRRNDNKRSGYRTPEPSSPKVSCIGQIKRSNSRRQKKVNPSSCGGKNGGACPLPPRPAAAPAAEGSSNKPCRPKPSLVQRMSFFRRSRSRRFSRPSRSSSKGSDGAAAPAPAGLGQMKRFASGRAAFQDFDWREQAGERRSRDSDEEEEDEGFVAHSAPLVLGGGVVAAEPRKEVNLWRRRPMAPPTPLQLP</sequence>
<keyword evidence="3" id="KW-1185">Reference proteome</keyword>
<feature type="compositionally biased region" description="Low complexity" evidence="1">
    <location>
        <begin position="168"/>
        <end position="186"/>
    </location>
</feature>
<evidence type="ECO:0000313" key="2">
    <source>
        <dbReference type="EMBL" id="WVZ65731.1"/>
    </source>
</evidence>
<feature type="region of interest" description="Disordered" evidence="1">
    <location>
        <begin position="32"/>
        <end position="230"/>
    </location>
</feature>